<dbReference type="Pfam" id="PF00069">
    <property type="entry name" value="Pkinase"/>
    <property type="match status" value="1"/>
</dbReference>
<feature type="region of interest" description="Disordered" evidence="10">
    <location>
        <begin position="1"/>
        <end position="23"/>
    </location>
</feature>
<dbReference type="AlphaFoldDB" id="A0A1D1Y0X4"/>
<dbReference type="FunFam" id="3.30.200.20:FF:000075">
    <property type="entry name" value="Probable serine/threonine-protein kinase WNK1"/>
    <property type="match status" value="1"/>
</dbReference>
<gene>
    <name evidence="12" type="primary">WNK6</name>
    <name evidence="12" type="ORF">g.48608</name>
</gene>
<evidence type="ECO:0000313" key="12">
    <source>
        <dbReference type="EMBL" id="JAT48284.1"/>
    </source>
</evidence>
<dbReference type="SMART" id="SM00220">
    <property type="entry name" value="S_TKc"/>
    <property type="match status" value="1"/>
</dbReference>
<protein>
    <recommendedName>
        <fullName evidence="1">non-specific serine/threonine protein kinase</fullName>
        <ecNumber evidence="1">2.7.11.1</ecNumber>
    </recommendedName>
</protein>
<dbReference type="GO" id="GO:0005524">
    <property type="term" value="F:ATP binding"/>
    <property type="evidence" value="ECO:0007669"/>
    <property type="project" value="UniProtKB-KW"/>
</dbReference>
<evidence type="ECO:0000256" key="9">
    <source>
        <dbReference type="SAM" id="Coils"/>
    </source>
</evidence>
<dbReference type="CDD" id="cd13983">
    <property type="entry name" value="STKc_WNK"/>
    <property type="match status" value="1"/>
</dbReference>
<evidence type="ECO:0000256" key="8">
    <source>
        <dbReference type="ARBA" id="ARBA00048679"/>
    </source>
</evidence>
<evidence type="ECO:0000256" key="6">
    <source>
        <dbReference type="ARBA" id="ARBA00022840"/>
    </source>
</evidence>
<dbReference type="InterPro" id="IPR050588">
    <property type="entry name" value="WNK_Ser-Thr_kinase"/>
</dbReference>
<keyword evidence="2" id="KW-0723">Serine/threonine-protein kinase</keyword>
<dbReference type="SUPFAM" id="SSF56112">
    <property type="entry name" value="Protein kinase-like (PK-like)"/>
    <property type="match status" value="1"/>
</dbReference>
<organism evidence="12">
    <name type="scientific">Anthurium amnicola</name>
    <dbReference type="NCBI Taxonomy" id="1678845"/>
    <lineage>
        <taxon>Eukaryota</taxon>
        <taxon>Viridiplantae</taxon>
        <taxon>Streptophyta</taxon>
        <taxon>Embryophyta</taxon>
        <taxon>Tracheophyta</taxon>
        <taxon>Spermatophyta</taxon>
        <taxon>Magnoliopsida</taxon>
        <taxon>Liliopsida</taxon>
        <taxon>Araceae</taxon>
        <taxon>Pothoideae</taxon>
        <taxon>Potheae</taxon>
        <taxon>Anthurium</taxon>
    </lineage>
</organism>
<dbReference type="GO" id="GO:0004674">
    <property type="term" value="F:protein serine/threonine kinase activity"/>
    <property type="evidence" value="ECO:0007669"/>
    <property type="project" value="UniProtKB-KW"/>
</dbReference>
<comment type="catalytic activity">
    <reaction evidence="8">
        <text>L-seryl-[protein] + ATP = O-phospho-L-seryl-[protein] + ADP + H(+)</text>
        <dbReference type="Rhea" id="RHEA:17989"/>
        <dbReference type="Rhea" id="RHEA-COMP:9863"/>
        <dbReference type="Rhea" id="RHEA-COMP:11604"/>
        <dbReference type="ChEBI" id="CHEBI:15378"/>
        <dbReference type="ChEBI" id="CHEBI:29999"/>
        <dbReference type="ChEBI" id="CHEBI:30616"/>
        <dbReference type="ChEBI" id="CHEBI:83421"/>
        <dbReference type="ChEBI" id="CHEBI:456216"/>
        <dbReference type="EC" id="2.7.11.1"/>
    </reaction>
</comment>
<dbReference type="EC" id="2.7.11.1" evidence="1"/>
<dbReference type="PROSITE" id="PS00108">
    <property type="entry name" value="PROTEIN_KINASE_ST"/>
    <property type="match status" value="1"/>
</dbReference>
<reference evidence="12" key="1">
    <citation type="submission" date="2015-07" db="EMBL/GenBank/DDBJ databases">
        <title>Transcriptome Assembly of Anthurium amnicola.</title>
        <authorList>
            <person name="Suzuki J."/>
        </authorList>
    </citation>
    <scope>NUCLEOTIDE SEQUENCE</scope>
</reference>
<dbReference type="PROSITE" id="PS50011">
    <property type="entry name" value="PROTEIN_KINASE_DOM"/>
    <property type="match status" value="1"/>
</dbReference>
<dbReference type="PANTHER" id="PTHR13902">
    <property type="entry name" value="SERINE/THREONINE-PROTEIN KINASE WNK WITH NO LYSINE -RELATED"/>
    <property type="match status" value="1"/>
</dbReference>
<keyword evidence="9" id="KW-0175">Coiled coil</keyword>
<evidence type="ECO:0000256" key="1">
    <source>
        <dbReference type="ARBA" id="ARBA00012513"/>
    </source>
</evidence>
<keyword evidence="3" id="KW-0808">Transferase</keyword>
<evidence type="ECO:0000256" key="4">
    <source>
        <dbReference type="ARBA" id="ARBA00022741"/>
    </source>
</evidence>
<keyword evidence="6" id="KW-0067">ATP-binding</keyword>
<dbReference type="EMBL" id="GDJX01019652">
    <property type="protein sequence ID" value="JAT48284.1"/>
    <property type="molecule type" value="Transcribed_RNA"/>
</dbReference>
<keyword evidence="4" id="KW-0547">Nucleotide-binding</keyword>
<evidence type="ECO:0000256" key="2">
    <source>
        <dbReference type="ARBA" id="ARBA00022527"/>
    </source>
</evidence>
<evidence type="ECO:0000259" key="11">
    <source>
        <dbReference type="PROSITE" id="PS50011"/>
    </source>
</evidence>
<evidence type="ECO:0000256" key="3">
    <source>
        <dbReference type="ARBA" id="ARBA00022679"/>
    </source>
</evidence>
<dbReference type="InterPro" id="IPR008271">
    <property type="entry name" value="Ser/Thr_kinase_AS"/>
</dbReference>
<proteinExistence type="predicted"/>
<keyword evidence="5 12" id="KW-0418">Kinase</keyword>
<sequence>MQRPRVDNPDEGSGATEPPDDDVLEVDPTGRYICYREVLGKGAFKTVYKAFDELDGIEVAWNQVRIDDVLRSPEDLERLYSEVHLLKLVKHENLIKFYSSWIDEHNKTINIITELFTSGSLRQYRKKHKKVDMKAVKGWARQILLGLNYLHCHDPPIIHRDLKCDNIFINGNHGEVKIGDLGLATVMQQTNARSVIGTPEFMAPELYDEDYNELVDIYSFGMCMLEMVTFEYPYSECRNSAQIYKKVSSGIKPAALSKVTDPEVKAFIEKCIVPAAQRLPAKELLKDSFLQLEGLNGTLETRLLPFPDAVVSNVDTFEDHSIPYDESYASSQNLSFSMDLEFDNNEPPLVAVIETPEDSHFMVLQAQKAVNGKKFILKGERNDEKSVSLLLRIEHDLCPLRHVHFLFYTESDTALSVASEMVEQLGLDDEDVKCIAQLIDTLLVNLILGWKSCMPPDLLVSLKGIHNCYCKAKDVRLSSYGSVISVRHIFEVTEVPNSSPSLSLHLTDSIDQVHENNALTKLDDDMAHLDFESFSITPTDDTVSLLSTISMEAHDKKCPITCGSSSIGDTYCSGPEVECGAAHTKTCNQLDKRKNDVNISTDVPTSVFQIDNSSVLVAEDHDGNDVDNHELRLELKLIELHYAQEIKDICQRKQQAIEMAKNKAAQKNQLLIQEKHTSKLLQNTRKGWHIISSIIVCLLTACKGKGISKSKDEAELQ</sequence>
<name>A0A1D1Y0X4_9ARAE</name>
<evidence type="ECO:0000256" key="10">
    <source>
        <dbReference type="SAM" id="MobiDB-lite"/>
    </source>
</evidence>
<dbReference type="InterPro" id="IPR011009">
    <property type="entry name" value="Kinase-like_dom_sf"/>
</dbReference>
<accession>A0A1D1Y0X4</accession>
<dbReference type="InterPro" id="IPR000719">
    <property type="entry name" value="Prot_kinase_dom"/>
</dbReference>
<evidence type="ECO:0000256" key="5">
    <source>
        <dbReference type="ARBA" id="ARBA00022777"/>
    </source>
</evidence>
<dbReference type="FunFam" id="1.10.510.10:FF:000046">
    <property type="entry name" value="probable serine/threonine-protein kinase WNK9"/>
    <property type="match status" value="1"/>
</dbReference>
<feature type="coiled-coil region" evidence="9">
    <location>
        <begin position="643"/>
        <end position="670"/>
    </location>
</feature>
<feature type="domain" description="Protein kinase" evidence="11">
    <location>
        <begin position="33"/>
        <end position="290"/>
    </location>
</feature>
<dbReference type="Gene3D" id="1.10.510.10">
    <property type="entry name" value="Transferase(Phosphotransferase) domain 1"/>
    <property type="match status" value="1"/>
</dbReference>
<evidence type="ECO:0000256" key="7">
    <source>
        <dbReference type="ARBA" id="ARBA00047899"/>
    </source>
</evidence>
<dbReference type="Gene3D" id="3.10.20.90">
    <property type="entry name" value="Phosphatidylinositol 3-kinase Catalytic Subunit, Chain A, domain 1"/>
    <property type="match status" value="1"/>
</dbReference>
<comment type="catalytic activity">
    <reaction evidence="7">
        <text>L-threonyl-[protein] + ATP = O-phospho-L-threonyl-[protein] + ADP + H(+)</text>
        <dbReference type="Rhea" id="RHEA:46608"/>
        <dbReference type="Rhea" id="RHEA-COMP:11060"/>
        <dbReference type="Rhea" id="RHEA-COMP:11605"/>
        <dbReference type="ChEBI" id="CHEBI:15378"/>
        <dbReference type="ChEBI" id="CHEBI:30013"/>
        <dbReference type="ChEBI" id="CHEBI:30616"/>
        <dbReference type="ChEBI" id="CHEBI:61977"/>
        <dbReference type="ChEBI" id="CHEBI:456216"/>
        <dbReference type="EC" id="2.7.11.1"/>
    </reaction>
</comment>
<dbReference type="Gene3D" id="3.30.200.20">
    <property type="entry name" value="Phosphorylase Kinase, domain 1"/>
    <property type="match status" value="1"/>
</dbReference>